<keyword evidence="2" id="KW-1185">Reference proteome</keyword>
<evidence type="ECO:0008006" key="3">
    <source>
        <dbReference type="Google" id="ProtNLM"/>
    </source>
</evidence>
<accession>A0ABV8LWZ4</accession>
<dbReference type="Gene3D" id="1.25.40.10">
    <property type="entry name" value="Tetratricopeptide repeat domain"/>
    <property type="match status" value="1"/>
</dbReference>
<organism evidence="1 2">
    <name type="scientific">Hamadaea flava</name>
    <dbReference type="NCBI Taxonomy" id="1742688"/>
    <lineage>
        <taxon>Bacteria</taxon>
        <taxon>Bacillati</taxon>
        <taxon>Actinomycetota</taxon>
        <taxon>Actinomycetes</taxon>
        <taxon>Micromonosporales</taxon>
        <taxon>Micromonosporaceae</taxon>
        <taxon>Hamadaea</taxon>
    </lineage>
</organism>
<dbReference type="Proteomes" id="UP001595816">
    <property type="component" value="Unassembled WGS sequence"/>
</dbReference>
<dbReference type="InterPro" id="IPR011990">
    <property type="entry name" value="TPR-like_helical_dom_sf"/>
</dbReference>
<gene>
    <name evidence="1" type="ORF">ACFOZ4_33655</name>
</gene>
<name>A0ABV8LWZ4_9ACTN</name>
<reference evidence="2" key="1">
    <citation type="journal article" date="2019" name="Int. J. Syst. Evol. Microbiol.">
        <title>The Global Catalogue of Microorganisms (GCM) 10K type strain sequencing project: providing services to taxonomists for standard genome sequencing and annotation.</title>
        <authorList>
            <consortium name="The Broad Institute Genomics Platform"/>
            <consortium name="The Broad Institute Genome Sequencing Center for Infectious Disease"/>
            <person name="Wu L."/>
            <person name="Ma J."/>
        </authorList>
    </citation>
    <scope>NUCLEOTIDE SEQUENCE [LARGE SCALE GENOMIC DNA]</scope>
    <source>
        <strain evidence="2">CGMCC 4.7289</strain>
    </source>
</reference>
<dbReference type="SUPFAM" id="SSF81901">
    <property type="entry name" value="HCP-like"/>
    <property type="match status" value="1"/>
</dbReference>
<evidence type="ECO:0000313" key="1">
    <source>
        <dbReference type="EMBL" id="MFC4135587.1"/>
    </source>
</evidence>
<sequence>MGDEPISEPITELIPRWAEAANRGDAEAAYRIAECALTREGMRDANAAEAWLRRAAQLGDVPMQWRLAQLATRHSARVAIERQRAAIEAEWGGVEDVVVDPGSFPLVAVNGDEYFPTQAFRVHVAGEPGEAVTVALANAQLRMFLVGDDGTEYADIDEVLDADYSPNYVSDPEPQPDGGWSIWLDCKGEAYPLMAGTLLRILVGELRSAGVTTARIASRRK</sequence>
<protein>
    <recommendedName>
        <fullName evidence="3">Sel1 repeat family protein</fullName>
    </recommendedName>
</protein>
<dbReference type="EMBL" id="JBHSAY010000023">
    <property type="protein sequence ID" value="MFC4135587.1"/>
    <property type="molecule type" value="Genomic_DNA"/>
</dbReference>
<dbReference type="RefSeq" id="WP_253750168.1">
    <property type="nucleotide sequence ID" value="NZ_JAMZDZ010000001.1"/>
</dbReference>
<evidence type="ECO:0000313" key="2">
    <source>
        <dbReference type="Proteomes" id="UP001595816"/>
    </source>
</evidence>
<proteinExistence type="predicted"/>
<comment type="caution">
    <text evidence="1">The sequence shown here is derived from an EMBL/GenBank/DDBJ whole genome shotgun (WGS) entry which is preliminary data.</text>
</comment>